<organism evidence="1 2">
    <name type="scientific">Pleurodeles waltl</name>
    <name type="common">Iberian ribbed newt</name>
    <dbReference type="NCBI Taxonomy" id="8319"/>
    <lineage>
        <taxon>Eukaryota</taxon>
        <taxon>Metazoa</taxon>
        <taxon>Chordata</taxon>
        <taxon>Craniata</taxon>
        <taxon>Vertebrata</taxon>
        <taxon>Euteleostomi</taxon>
        <taxon>Amphibia</taxon>
        <taxon>Batrachia</taxon>
        <taxon>Caudata</taxon>
        <taxon>Salamandroidea</taxon>
        <taxon>Salamandridae</taxon>
        <taxon>Pleurodelinae</taxon>
        <taxon>Pleurodeles</taxon>
    </lineage>
</organism>
<protein>
    <submittedName>
        <fullName evidence="1">Uncharacterized protein</fullName>
    </submittedName>
</protein>
<dbReference type="Proteomes" id="UP001066276">
    <property type="component" value="Chromosome 4_2"/>
</dbReference>
<name>A0AAV7SRN1_PLEWA</name>
<gene>
    <name evidence="1" type="ORF">NDU88_007068</name>
</gene>
<proteinExistence type="predicted"/>
<accession>A0AAV7SRN1</accession>
<comment type="caution">
    <text evidence="1">The sequence shown here is derived from an EMBL/GenBank/DDBJ whole genome shotgun (WGS) entry which is preliminary data.</text>
</comment>
<keyword evidence="2" id="KW-1185">Reference proteome</keyword>
<evidence type="ECO:0000313" key="2">
    <source>
        <dbReference type="Proteomes" id="UP001066276"/>
    </source>
</evidence>
<dbReference type="EMBL" id="JANPWB010000008">
    <property type="protein sequence ID" value="KAJ1166671.1"/>
    <property type="molecule type" value="Genomic_DNA"/>
</dbReference>
<dbReference type="AlphaFoldDB" id="A0AAV7SRN1"/>
<evidence type="ECO:0000313" key="1">
    <source>
        <dbReference type="EMBL" id="KAJ1166671.1"/>
    </source>
</evidence>
<reference evidence="1" key="1">
    <citation type="journal article" date="2022" name="bioRxiv">
        <title>Sequencing and chromosome-scale assembly of the giantPleurodeles waltlgenome.</title>
        <authorList>
            <person name="Brown T."/>
            <person name="Elewa A."/>
            <person name="Iarovenko S."/>
            <person name="Subramanian E."/>
            <person name="Araus A.J."/>
            <person name="Petzold A."/>
            <person name="Susuki M."/>
            <person name="Suzuki K.-i.T."/>
            <person name="Hayashi T."/>
            <person name="Toyoda A."/>
            <person name="Oliveira C."/>
            <person name="Osipova E."/>
            <person name="Leigh N.D."/>
            <person name="Simon A."/>
            <person name="Yun M.H."/>
        </authorList>
    </citation>
    <scope>NUCLEOTIDE SEQUENCE</scope>
    <source>
        <strain evidence="1">20211129_DDA</strain>
        <tissue evidence="1">Liver</tissue>
    </source>
</reference>
<sequence length="86" mass="9794">MGCEGLDYARWKADILEWALAEEMHMKINRQDDKAPNSIADWKEICAVFTDPDSTLTFSDSDEEDPGVIVGECRDIKYGNTKMSFQ</sequence>